<sequence length="625" mass="68782">MSTPRRSRRPCSYTNTSCRSQSALLLFLSFSTLTTAQTPFRVPYSKKRFGLDGPWNAVEVKVGGQQLYLYPGRFAGSLVPDIAICEPFSKSDVNACPVSGTLYDFESSETSFKDFDEWARTKNVDQFLSYEQHWYARNGIDALTLSDNAGREFTLNTSLKVAMEKSVTVLPSGLSRPPDLGLLSLGSTKESEVWNGKKQWATTVPLIGMEMKGEIPSRTFALHIGSALLGIEGSLIFGGYDKARVMEEPTAYDFGKQPLDLEMMGISVGIAEGGKPAKSFKTGSIYSKKLSISLAPGQPHMYLPEEICTSLAERLPVKFNKDWGLYIWDTKNADFEAIVTSSAYIAFNFPSTGTSRNIVKVPFKLLNLQLSSAYTLAEEPVQYFPCRPVGSDEPILLGRAFLQAAITGINWHQKKLWLGQAPGPDIGVTAITPLEKTDTELKPSAGNDWLKSWKGTWKVYDKDKDEEGDDDDKSPGLTQVDDVRTDDENDKGGSSGVSTGALIGIVVGVVVAVLAAFGVWLCFRRKRSKELEASGELLQSQTHSEGSGMGYSRTHPTTYGRAEADPEAVKWGHNQQQVEYYMVKGPEPAASELADSEPVGVEMMVTPENETVVEMAVEEHERRRQ</sequence>
<evidence type="ECO:0000256" key="3">
    <source>
        <dbReference type="SAM" id="SignalP"/>
    </source>
</evidence>
<protein>
    <recommendedName>
        <fullName evidence="6">Acid protease</fullName>
    </recommendedName>
</protein>
<feature type="chain" id="PRO_5020645401" description="Acid protease" evidence="3">
    <location>
        <begin position="37"/>
        <end position="625"/>
    </location>
</feature>
<feature type="signal peptide" evidence="3">
    <location>
        <begin position="1"/>
        <end position="36"/>
    </location>
</feature>
<keyword evidence="2" id="KW-1133">Transmembrane helix</keyword>
<evidence type="ECO:0000313" key="4">
    <source>
        <dbReference type="EMBL" id="TGZ79118.1"/>
    </source>
</evidence>
<dbReference type="InterPro" id="IPR021109">
    <property type="entry name" value="Peptidase_aspartic_dom_sf"/>
</dbReference>
<keyword evidence="2" id="KW-0472">Membrane</keyword>
<evidence type="ECO:0000256" key="1">
    <source>
        <dbReference type="SAM" id="MobiDB-lite"/>
    </source>
</evidence>
<keyword evidence="2" id="KW-0812">Transmembrane</keyword>
<evidence type="ECO:0000256" key="2">
    <source>
        <dbReference type="SAM" id="Phobius"/>
    </source>
</evidence>
<proteinExistence type="predicted"/>
<dbReference type="SUPFAM" id="SSF50630">
    <property type="entry name" value="Acid proteases"/>
    <property type="match status" value="1"/>
</dbReference>
<dbReference type="Proteomes" id="UP000298138">
    <property type="component" value="Unassembled WGS sequence"/>
</dbReference>
<dbReference type="EMBL" id="ML220134">
    <property type="protein sequence ID" value="TGZ79118.1"/>
    <property type="molecule type" value="Genomic_DNA"/>
</dbReference>
<feature type="transmembrane region" description="Helical" evidence="2">
    <location>
        <begin position="501"/>
        <end position="523"/>
    </location>
</feature>
<reference evidence="4 5" key="1">
    <citation type="submission" date="2019-04" db="EMBL/GenBank/DDBJ databases">
        <title>Comparative genomics and transcriptomics to analyze fruiting body development in filamentous ascomycetes.</title>
        <authorList>
            <consortium name="DOE Joint Genome Institute"/>
            <person name="Lutkenhaus R."/>
            <person name="Traeger S."/>
            <person name="Breuer J."/>
            <person name="Kuo A."/>
            <person name="Lipzen A."/>
            <person name="Pangilinan J."/>
            <person name="Dilworth D."/>
            <person name="Sandor L."/>
            <person name="Poggeler S."/>
            <person name="Barry K."/>
            <person name="Grigoriev I.V."/>
            <person name="Nowrousian M."/>
        </authorList>
    </citation>
    <scope>NUCLEOTIDE SEQUENCE [LARGE SCALE GENOMIC DNA]</scope>
    <source>
        <strain evidence="4 5">CBS 389.68</strain>
    </source>
</reference>
<accession>A0A4S2MSM0</accession>
<keyword evidence="5" id="KW-1185">Reference proteome</keyword>
<dbReference type="InParanoid" id="A0A4S2MSM0"/>
<dbReference type="OrthoDB" id="4074350at2759"/>
<organism evidence="4 5">
    <name type="scientific">Ascodesmis nigricans</name>
    <dbReference type="NCBI Taxonomy" id="341454"/>
    <lineage>
        <taxon>Eukaryota</taxon>
        <taxon>Fungi</taxon>
        <taxon>Dikarya</taxon>
        <taxon>Ascomycota</taxon>
        <taxon>Pezizomycotina</taxon>
        <taxon>Pezizomycetes</taxon>
        <taxon>Pezizales</taxon>
        <taxon>Ascodesmidaceae</taxon>
        <taxon>Ascodesmis</taxon>
    </lineage>
</organism>
<keyword evidence="3" id="KW-0732">Signal</keyword>
<dbReference type="Gene3D" id="2.40.70.10">
    <property type="entry name" value="Acid Proteases"/>
    <property type="match status" value="1"/>
</dbReference>
<name>A0A4S2MSM0_9PEZI</name>
<gene>
    <name evidence="4" type="ORF">EX30DRAFT_342601</name>
</gene>
<evidence type="ECO:0000313" key="5">
    <source>
        <dbReference type="Proteomes" id="UP000298138"/>
    </source>
</evidence>
<feature type="region of interest" description="Disordered" evidence="1">
    <location>
        <begin position="537"/>
        <end position="559"/>
    </location>
</feature>
<dbReference type="STRING" id="341454.A0A4S2MSM0"/>
<dbReference type="AlphaFoldDB" id="A0A4S2MSM0"/>
<feature type="region of interest" description="Disordered" evidence="1">
    <location>
        <begin position="464"/>
        <end position="495"/>
    </location>
</feature>
<evidence type="ECO:0008006" key="6">
    <source>
        <dbReference type="Google" id="ProtNLM"/>
    </source>
</evidence>